<dbReference type="GO" id="GO:0016788">
    <property type="term" value="F:hydrolase activity, acting on ester bonds"/>
    <property type="evidence" value="ECO:0007669"/>
    <property type="project" value="InterPro"/>
</dbReference>
<dbReference type="SUPFAM" id="SSF63840">
    <property type="entry name" value="Ribonuclease domain of colicin E3"/>
    <property type="match status" value="1"/>
</dbReference>
<name>A0A816BWZ3_9BILA</name>
<sequence length="72" mass="8344">TGIAPSQSPIWKSLPNYIQETRLDSKLKRYYEWDYLHGDIEVYNSREIHLGCIDSFAGEWTKGAVKGRKITL</sequence>
<dbReference type="EMBL" id="CAJNOW010012832">
    <property type="protein sequence ID" value="CAF1615108.1"/>
    <property type="molecule type" value="Genomic_DNA"/>
</dbReference>
<dbReference type="GO" id="GO:0003723">
    <property type="term" value="F:RNA binding"/>
    <property type="evidence" value="ECO:0007669"/>
    <property type="project" value="InterPro"/>
</dbReference>
<dbReference type="Gene3D" id="3.10.380.10">
    <property type="entry name" value="Colicin E3-like ribonuclease domain"/>
    <property type="match status" value="1"/>
</dbReference>
<dbReference type="OrthoDB" id="9979824at2759"/>
<proteinExistence type="predicted"/>
<dbReference type="AlphaFoldDB" id="A0A816BWZ3"/>
<dbReference type="GO" id="GO:0043022">
    <property type="term" value="F:ribosome binding"/>
    <property type="evidence" value="ECO:0007669"/>
    <property type="project" value="InterPro"/>
</dbReference>
<gene>
    <name evidence="2" type="ORF">KQP761_LOCUS23901</name>
</gene>
<dbReference type="Proteomes" id="UP000663834">
    <property type="component" value="Unassembled WGS sequence"/>
</dbReference>
<reference evidence="2" key="1">
    <citation type="submission" date="2021-02" db="EMBL/GenBank/DDBJ databases">
        <authorList>
            <person name="Nowell W R."/>
        </authorList>
    </citation>
    <scope>NUCLEOTIDE SEQUENCE</scope>
</reference>
<feature type="non-terminal residue" evidence="2">
    <location>
        <position position="1"/>
    </location>
</feature>
<evidence type="ECO:0000259" key="1">
    <source>
        <dbReference type="Pfam" id="PF09000"/>
    </source>
</evidence>
<organism evidence="2 3">
    <name type="scientific">Rotaria magnacalcarata</name>
    <dbReference type="NCBI Taxonomy" id="392030"/>
    <lineage>
        <taxon>Eukaryota</taxon>
        <taxon>Metazoa</taxon>
        <taxon>Spiralia</taxon>
        <taxon>Gnathifera</taxon>
        <taxon>Rotifera</taxon>
        <taxon>Eurotatoria</taxon>
        <taxon>Bdelloidea</taxon>
        <taxon>Philodinida</taxon>
        <taxon>Philodinidae</taxon>
        <taxon>Rotaria</taxon>
    </lineage>
</organism>
<feature type="domain" description="Colicin E3-like ribonuclease" evidence="1">
    <location>
        <begin position="24"/>
        <end position="70"/>
    </location>
</feature>
<dbReference type="Pfam" id="PF09000">
    <property type="entry name" value="Cytotoxic"/>
    <property type="match status" value="1"/>
</dbReference>
<comment type="caution">
    <text evidence="2">The sequence shown here is derived from an EMBL/GenBank/DDBJ whole genome shotgun (WGS) entry which is preliminary data.</text>
</comment>
<dbReference type="InterPro" id="IPR036725">
    <property type="entry name" value="ColE3_ribonuclease_sf"/>
</dbReference>
<protein>
    <recommendedName>
        <fullName evidence="1">Colicin E3-like ribonuclease domain-containing protein</fullName>
    </recommendedName>
</protein>
<accession>A0A816BWZ3</accession>
<evidence type="ECO:0000313" key="2">
    <source>
        <dbReference type="EMBL" id="CAF1615108.1"/>
    </source>
</evidence>
<dbReference type="InterPro" id="IPR009105">
    <property type="entry name" value="Colicin_E3_ribonuclease"/>
</dbReference>
<evidence type="ECO:0000313" key="3">
    <source>
        <dbReference type="Proteomes" id="UP000663834"/>
    </source>
</evidence>